<dbReference type="EMBL" id="VAHF01000001">
    <property type="protein sequence ID" value="TXG71775.1"/>
    <property type="molecule type" value="Genomic_DNA"/>
</dbReference>
<dbReference type="Pfam" id="PF13041">
    <property type="entry name" value="PPR_2"/>
    <property type="match status" value="2"/>
</dbReference>
<dbReference type="FunFam" id="1.25.40.10:FF:000073">
    <property type="entry name" value="Pentatricopeptide repeat-containing protein chloroplastic"/>
    <property type="match status" value="2"/>
</dbReference>
<dbReference type="InterPro" id="IPR019734">
    <property type="entry name" value="TPR_rpt"/>
</dbReference>
<evidence type="ECO:0000256" key="3">
    <source>
        <dbReference type="PROSITE-ProRule" id="PRU00708"/>
    </source>
</evidence>
<evidence type="ECO:0000256" key="4">
    <source>
        <dbReference type="SAM" id="Coils"/>
    </source>
</evidence>
<evidence type="ECO:0000313" key="7">
    <source>
        <dbReference type="Proteomes" id="UP000323000"/>
    </source>
</evidence>
<dbReference type="GO" id="GO:0009451">
    <property type="term" value="P:RNA modification"/>
    <property type="evidence" value="ECO:0007669"/>
    <property type="project" value="InterPro"/>
</dbReference>
<feature type="repeat" description="PPR" evidence="3">
    <location>
        <begin position="1092"/>
        <end position="1126"/>
    </location>
</feature>
<protein>
    <recommendedName>
        <fullName evidence="8">Pentacotripeptide-repeat region of PRORP domain-containing protein</fullName>
    </recommendedName>
</protein>
<dbReference type="SMART" id="SM00028">
    <property type="entry name" value="TPR"/>
    <property type="match status" value="8"/>
</dbReference>
<evidence type="ECO:0000256" key="1">
    <source>
        <dbReference type="ARBA" id="ARBA00022737"/>
    </source>
</evidence>
<feature type="repeat" description="PPR" evidence="3">
    <location>
        <begin position="890"/>
        <end position="924"/>
    </location>
</feature>
<keyword evidence="2" id="KW-0802">TPR repeat</keyword>
<dbReference type="NCBIfam" id="TIGR00756">
    <property type="entry name" value="PPR"/>
    <property type="match status" value="5"/>
</dbReference>
<evidence type="ECO:0000313" key="6">
    <source>
        <dbReference type="EMBL" id="TXG71775.1"/>
    </source>
</evidence>
<dbReference type="Pfam" id="PF13181">
    <property type="entry name" value="TPR_8"/>
    <property type="match status" value="2"/>
</dbReference>
<feature type="repeat" description="PPR" evidence="3">
    <location>
        <begin position="685"/>
        <end position="721"/>
    </location>
</feature>
<keyword evidence="4" id="KW-0175">Coiled coil</keyword>
<feature type="coiled-coil region" evidence="4">
    <location>
        <begin position="488"/>
        <end position="515"/>
    </location>
</feature>
<accession>A0A5C7IR92</accession>
<dbReference type="FunFam" id="1.25.40.10:FF:000090">
    <property type="entry name" value="Pentatricopeptide repeat-containing protein, chloroplastic"/>
    <property type="match status" value="1"/>
</dbReference>
<comment type="caution">
    <text evidence="6">The sequence shown here is derived from an EMBL/GenBank/DDBJ whole genome shotgun (WGS) entry which is preliminary data.</text>
</comment>
<dbReference type="InterPro" id="IPR002885">
    <property type="entry name" value="PPR_rpt"/>
</dbReference>
<dbReference type="PANTHER" id="PTHR47926">
    <property type="entry name" value="PENTATRICOPEPTIDE REPEAT-CONTAINING PROTEIN"/>
    <property type="match status" value="1"/>
</dbReference>
<gene>
    <name evidence="6" type="ORF">EZV62_000354</name>
</gene>
<proteinExistence type="predicted"/>
<feature type="region of interest" description="Disordered" evidence="5">
    <location>
        <begin position="57"/>
        <end position="78"/>
    </location>
</feature>
<dbReference type="InterPro" id="IPR046960">
    <property type="entry name" value="PPR_At4g14850-like_plant"/>
</dbReference>
<dbReference type="Pfam" id="PF20431">
    <property type="entry name" value="E_motif"/>
    <property type="match status" value="1"/>
</dbReference>
<organism evidence="6 7">
    <name type="scientific">Acer yangbiense</name>
    <dbReference type="NCBI Taxonomy" id="1000413"/>
    <lineage>
        <taxon>Eukaryota</taxon>
        <taxon>Viridiplantae</taxon>
        <taxon>Streptophyta</taxon>
        <taxon>Embryophyta</taxon>
        <taxon>Tracheophyta</taxon>
        <taxon>Spermatophyta</taxon>
        <taxon>Magnoliopsida</taxon>
        <taxon>eudicotyledons</taxon>
        <taxon>Gunneridae</taxon>
        <taxon>Pentapetalae</taxon>
        <taxon>rosids</taxon>
        <taxon>malvids</taxon>
        <taxon>Sapindales</taxon>
        <taxon>Sapindaceae</taxon>
        <taxon>Hippocastanoideae</taxon>
        <taxon>Acereae</taxon>
        <taxon>Acer</taxon>
    </lineage>
</organism>
<dbReference type="GO" id="GO:0003729">
    <property type="term" value="F:mRNA binding"/>
    <property type="evidence" value="ECO:0007669"/>
    <property type="project" value="UniProtKB-ARBA"/>
</dbReference>
<dbReference type="Pfam" id="PF13432">
    <property type="entry name" value="TPR_16"/>
    <property type="match status" value="1"/>
</dbReference>
<reference evidence="7" key="1">
    <citation type="journal article" date="2019" name="Gigascience">
        <title>De novo genome assembly of the endangered Acer yangbiense, a plant species with extremely small populations endemic to Yunnan Province, China.</title>
        <authorList>
            <person name="Yang J."/>
            <person name="Wariss H.M."/>
            <person name="Tao L."/>
            <person name="Zhang R."/>
            <person name="Yun Q."/>
            <person name="Hollingsworth P."/>
            <person name="Dao Z."/>
            <person name="Luo G."/>
            <person name="Guo H."/>
            <person name="Ma Y."/>
            <person name="Sun W."/>
        </authorList>
    </citation>
    <scope>NUCLEOTIDE SEQUENCE [LARGE SCALE GENOMIC DNA]</scope>
    <source>
        <strain evidence="7">cv. Malutang</strain>
    </source>
</reference>
<dbReference type="Pfam" id="PF01535">
    <property type="entry name" value="PPR"/>
    <property type="match status" value="7"/>
</dbReference>
<dbReference type="PANTHER" id="PTHR47926:SF452">
    <property type="entry name" value="PENTATRICOPEPTIDE REPEAT-CONTAINING PROTEIN"/>
    <property type="match status" value="1"/>
</dbReference>
<evidence type="ECO:0000256" key="2">
    <source>
        <dbReference type="PROSITE-ProRule" id="PRU00339"/>
    </source>
</evidence>
<evidence type="ECO:0008006" key="8">
    <source>
        <dbReference type="Google" id="ProtNLM"/>
    </source>
</evidence>
<feature type="repeat" description="PPR" evidence="3">
    <location>
        <begin position="991"/>
        <end position="1025"/>
    </location>
</feature>
<sequence>MEIPKDQITTLLDHGLYSSAQMLILLGDALFREREYRRAIHTYKQALPYYKIVPKQNSTSSRSSLSTSNRSSSPNSFNVSTINESEVKYKIASCHFALSEIKAALVEMEGIPSKARNLQMSLLMAKLYRNSRHNRGAVACYKECLRHCPFVIEAITALAELGATAKDIISLFAQTPNRSVKAPFDHIDSIRWLQRYVEAQCCIASNDYKGGLEHFADLLQRFPNNIHILLEIAKVEAIIGKNDEAIMNFEKVRLIDPYIVTYMDEYAMLLKMKCDYPKLNQLVHDLLSIDPTRPEVFVALSVLWERKDERAALSYAEKSIRIDERHIPGYIMKGNLLLSMKRHEAAVIAFRLAQELRPDLRSYQGLVQSYIASLKVKEALYAARGAMKTMPQSAKVLKLVGDVHASNAGGREKAKKFYESALRLEPGYLGAAFALAELHVIEGRNGDAVSLLERYLKDWADDSLHVKLAQVFAATNMLQEALSHYEAALRINSQNEDAKKGLERLEKQMKILRKDCTSESISRDLASCLNNCTDILSLKKLHACIFTWGLESNSFLDSKLIICYAKFGILDESRWVFDRISSSNLSLWNSLIVGYFRAGHFNEVLRQYSNLRVCNIGLDGSAVTFCLKGCVELDSFEFGRGVHADSFKFGLSINPFVGSSLIGLYSEYGYMRDAYKVLEEITDRDVVVYTSMITGYVQSGDCLVHEAFDVARNMQREGLDPNRVTLVSLLQAAALLQALKEGRMIHGYATRRGIGCSDEVFETSLMDMYIKCGDPRTAASLFGTIYKRTVGSWNALIAGHLQMGQPLEALQLISLMIRESIRPDLITLANGILCCADLKILQIGKSIHGYIIQSGIQLDLVATTALIDMYFKCNNLVQARILFDGMEKRDVTSYNVMMAGYLQNEFACEAIEAFIEMVGADIKPNVGSILSLLSALSDLKDVRRGKCVHGYVIRHELDMNNEISNQFINMYAKCGCVAYARQVFSRIRYRDLLSWTSMMKGYVYHGNADEAVILFHMMKREKLEHDSVALISLLQAFSQLGCLSLAKEVHSHLYRVNMERETPVINSLITIYAKCGMLDMARNLFEHMTYRCLTSWNSIIAAYGMHGHGIDALKLFERMKKVNVEPDEITFTSILTACSHSGMVEEGLRVYRSMTEEYSIVTREEHYNCMIDLFSRAGRLEEAYDLVKCVPSRQSASALVALLAACRVHGNMEMGEEIGRLILDLEPESPSAYALVSNLFAEGGKWDEVARIRAMVTNRGLKMTAGSEGFVLSQVSSERTNIYIIHGFFRLTDLYIVIYMDEYTMLLKMKCDNGISLNQLVHDLLSINPTRPEVFVALSVLWERKDERGALSYAKKGNLLLSMKRPEVAVIAFRGAQELRPDLRSFQGLVHLNMEWIRMHLKKMKRMRQKMLTEIRKRLQTRTA</sequence>
<evidence type="ECO:0000256" key="5">
    <source>
        <dbReference type="SAM" id="MobiDB-lite"/>
    </source>
</evidence>
<feature type="repeat" description="TPR" evidence="2">
    <location>
        <begin position="462"/>
        <end position="495"/>
    </location>
</feature>
<feature type="repeat" description="PPR" evidence="3">
    <location>
        <begin position="1127"/>
        <end position="1157"/>
    </location>
</feature>
<dbReference type="Gene3D" id="1.25.40.10">
    <property type="entry name" value="Tetratricopeptide repeat domain"/>
    <property type="match status" value="7"/>
</dbReference>
<dbReference type="SUPFAM" id="SSF48452">
    <property type="entry name" value="TPR-like"/>
    <property type="match status" value="2"/>
</dbReference>
<name>A0A5C7IR92_9ROSI</name>
<keyword evidence="1" id="KW-0677">Repeat</keyword>
<feature type="repeat" description="PPR" evidence="3">
    <location>
        <begin position="789"/>
        <end position="823"/>
    </location>
</feature>
<keyword evidence="7" id="KW-1185">Reference proteome</keyword>
<dbReference type="PROSITE" id="PS50005">
    <property type="entry name" value="TPR"/>
    <property type="match status" value="1"/>
</dbReference>
<dbReference type="Proteomes" id="UP000323000">
    <property type="component" value="Chromosome 1"/>
</dbReference>
<dbReference type="InterPro" id="IPR011990">
    <property type="entry name" value="TPR-like_helical_dom_sf"/>
</dbReference>
<dbReference type="InterPro" id="IPR046848">
    <property type="entry name" value="E_motif"/>
</dbReference>
<dbReference type="PROSITE" id="PS51375">
    <property type="entry name" value="PPR"/>
    <property type="match status" value="6"/>
</dbReference>
<dbReference type="OrthoDB" id="308440at2759"/>